<dbReference type="Pfam" id="PF04963">
    <property type="entry name" value="Sigma54_CBD"/>
    <property type="match status" value="1"/>
</dbReference>
<comment type="similarity">
    <text evidence="1">Belongs to the sigma-54 factor family.</text>
</comment>
<name>A0ABS9BHM7_9BACT</name>
<evidence type="ECO:0000313" key="11">
    <source>
        <dbReference type="EMBL" id="MCF1715213.1"/>
    </source>
</evidence>
<dbReference type="InterPro" id="IPR038709">
    <property type="entry name" value="RpoN_core-bd_sf"/>
</dbReference>
<evidence type="ECO:0000256" key="4">
    <source>
        <dbReference type="ARBA" id="ARBA00022695"/>
    </source>
</evidence>
<dbReference type="InterPro" id="IPR007046">
    <property type="entry name" value="RNA_pol_sigma_54_core-bd"/>
</dbReference>
<keyword evidence="7" id="KW-0238">DNA-binding</keyword>
<evidence type="ECO:0000259" key="10">
    <source>
        <dbReference type="Pfam" id="PF04963"/>
    </source>
</evidence>
<keyword evidence="3" id="KW-0808">Transferase</keyword>
<evidence type="ECO:0000313" key="12">
    <source>
        <dbReference type="Proteomes" id="UP001200145"/>
    </source>
</evidence>
<reference evidence="11 12" key="1">
    <citation type="submission" date="2022-01" db="EMBL/GenBank/DDBJ databases">
        <title>Flavihumibacter sp. nov., isolated from sediment of a river.</title>
        <authorList>
            <person name="Liu H."/>
        </authorList>
    </citation>
    <scope>NUCLEOTIDE SEQUENCE [LARGE SCALE GENOMIC DNA]</scope>
    <source>
        <strain evidence="11 12">RY-1</strain>
    </source>
</reference>
<keyword evidence="6" id="KW-0731">Sigma factor</keyword>
<evidence type="ECO:0000256" key="5">
    <source>
        <dbReference type="ARBA" id="ARBA00023015"/>
    </source>
</evidence>
<dbReference type="PROSITE" id="PS00718">
    <property type="entry name" value="SIGMA54_2"/>
    <property type="match status" value="1"/>
</dbReference>
<sequence>MISQNQSQQQTQKILPQQIQLLNLFQYNSQELLLHIRQELEQNPYLEELAEHKEDAGSEEYNREAAADYKDWEEYADNDVPDYKVEYANYFNESDMPERPLAAQVDFREAAKRQLDLLYLSDRETAIGNYLIDCLEETGLLEKDMETIADDFSFSQFLTTPEEIESVLKYIHQLEPLGIGARSIGESWLLQLQAKKQKSLMERKAIELLANYYEEFKNRRFEKLMDKLDLEESEFRELVLFLSKLPMRPVAGDAHSLSPKNNIVPDVEISRNAGDFTITVCGIHSEQFRLSDSMQENLDQTKDKAALQYLRSKMQSANWLLYAIKQRNESIMKITKAILQMQEAYFEEGDINKLQPMVLKHIADKVGLDISTVSRLTSNKYAQTPFGTIHLKELFTEGIENKEGEVISNRVIRHALEEVIEREDKRNPYTDQQLVGILMNKGFKVARRTVAKYRDLLHIPVAQVRAIWA</sequence>
<gene>
    <name evidence="11" type="primary">rpoN</name>
    <name evidence="11" type="ORF">L0U88_11305</name>
</gene>
<dbReference type="PRINTS" id="PR00045">
    <property type="entry name" value="SIGMA54FCT"/>
</dbReference>
<feature type="domain" description="RNA polymerase sigma factor 54 core-binding" evidence="10">
    <location>
        <begin position="102"/>
        <end position="289"/>
    </location>
</feature>
<dbReference type="PIRSF" id="PIRSF000774">
    <property type="entry name" value="RpoN"/>
    <property type="match status" value="1"/>
</dbReference>
<dbReference type="InterPro" id="IPR000394">
    <property type="entry name" value="RNA_pol_sigma_54"/>
</dbReference>
<organism evidence="11 12">
    <name type="scientific">Flavihumibacter fluminis</name>
    <dbReference type="NCBI Taxonomy" id="2909236"/>
    <lineage>
        <taxon>Bacteria</taxon>
        <taxon>Pseudomonadati</taxon>
        <taxon>Bacteroidota</taxon>
        <taxon>Chitinophagia</taxon>
        <taxon>Chitinophagales</taxon>
        <taxon>Chitinophagaceae</taxon>
        <taxon>Flavihumibacter</taxon>
    </lineage>
</organism>
<evidence type="ECO:0000259" key="9">
    <source>
        <dbReference type="Pfam" id="PF04552"/>
    </source>
</evidence>
<keyword evidence="8" id="KW-0804">Transcription</keyword>
<dbReference type="Gene3D" id="1.10.10.60">
    <property type="entry name" value="Homeodomain-like"/>
    <property type="match status" value="1"/>
</dbReference>
<dbReference type="PANTHER" id="PTHR32248">
    <property type="entry name" value="RNA POLYMERASE SIGMA-54 FACTOR"/>
    <property type="match status" value="1"/>
</dbReference>
<dbReference type="PANTHER" id="PTHR32248:SF4">
    <property type="entry name" value="RNA POLYMERASE SIGMA-54 FACTOR"/>
    <property type="match status" value="1"/>
</dbReference>
<dbReference type="InterPro" id="IPR007634">
    <property type="entry name" value="RNA_pol_sigma_54_DNA-bd"/>
</dbReference>
<evidence type="ECO:0000256" key="7">
    <source>
        <dbReference type="ARBA" id="ARBA00023125"/>
    </source>
</evidence>
<comment type="caution">
    <text evidence="11">The sequence shown here is derived from an EMBL/GenBank/DDBJ whole genome shotgun (WGS) entry which is preliminary data.</text>
</comment>
<accession>A0ABS9BHM7</accession>
<evidence type="ECO:0000256" key="3">
    <source>
        <dbReference type="ARBA" id="ARBA00022679"/>
    </source>
</evidence>
<dbReference type="Pfam" id="PF04552">
    <property type="entry name" value="Sigma54_DBD"/>
    <property type="match status" value="1"/>
</dbReference>
<evidence type="ECO:0000256" key="2">
    <source>
        <dbReference type="ARBA" id="ARBA00022478"/>
    </source>
</evidence>
<dbReference type="EMBL" id="JAKEVY010000003">
    <property type="protein sequence ID" value="MCF1715213.1"/>
    <property type="molecule type" value="Genomic_DNA"/>
</dbReference>
<evidence type="ECO:0000256" key="1">
    <source>
        <dbReference type="ARBA" id="ARBA00008798"/>
    </source>
</evidence>
<dbReference type="Pfam" id="PF00309">
    <property type="entry name" value="Sigma54_AID"/>
    <property type="match status" value="1"/>
</dbReference>
<dbReference type="RefSeq" id="WP_234866169.1">
    <property type="nucleotide sequence ID" value="NZ_JAKEVY010000003.1"/>
</dbReference>
<dbReference type="Gene3D" id="1.10.10.1330">
    <property type="entry name" value="RNA polymerase sigma-54 factor, core-binding domain"/>
    <property type="match status" value="1"/>
</dbReference>
<keyword evidence="4" id="KW-0548">Nucleotidyltransferase</keyword>
<keyword evidence="2" id="KW-0240">DNA-directed RNA polymerase</keyword>
<dbReference type="PROSITE" id="PS50044">
    <property type="entry name" value="SIGMA54_3"/>
    <property type="match status" value="1"/>
</dbReference>
<feature type="domain" description="RNA polymerase sigma factor 54 DNA-binding" evidence="9">
    <location>
        <begin position="308"/>
        <end position="465"/>
    </location>
</feature>
<protein>
    <submittedName>
        <fullName evidence="11">RNA polymerase factor sigma-54</fullName>
    </submittedName>
</protein>
<proteinExistence type="inferred from homology"/>
<keyword evidence="5" id="KW-0805">Transcription regulation</keyword>
<dbReference type="NCBIfam" id="TIGR02395">
    <property type="entry name" value="rpoN_sigma"/>
    <property type="match status" value="1"/>
</dbReference>
<keyword evidence="12" id="KW-1185">Reference proteome</keyword>
<dbReference type="Proteomes" id="UP001200145">
    <property type="component" value="Unassembled WGS sequence"/>
</dbReference>
<evidence type="ECO:0000256" key="6">
    <source>
        <dbReference type="ARBA" id="ARBA00023082"/>
    </source>
</evidence>
<evidence type="ECO:0000256" key="8">
    <source>
        <dbReference type="ARBA" id="ARBA00023163"/>
    </source>
</evidence>